<feature type="chain" id="PRO_5021239480" evidence="1">
    <location>
        <begin position="20"/>
        <end position="376"/>
    </location>
</feature>
<comment type="caution">
    <text evidence="2">The sequence shown here is derived from an EMBL/GenBank/DDBJ whole genome shotgun (WGS) entry which is preliminary data.</text>
</comment>
<name>A0A4Z1FNU8_9HELO</name>
<protein>
    <submittedName>
        <fullName evidence="2">Uncharacterized protein</fullName>
    </submittedName>
</protein>
<feature type="signal peptide" evidence="1">
    <location>
        <begin position="1"/>
        <end position="19"/>
    </location>
</feature>
<evidence type="ECO:0000313" key="3">
    <source>
        <dbReference type="Proteomes" id="UP000297910"/>
    </source>
</evidence>
<dbReference type="Proteomes" id="UP000297910">
    <property type="component" value="Unassembled WGS sequence"/>
</dbReference>
<keyword evidence="1" id="KW-0732">Signal</keyword>
<evidence type="ECO:0000313" key="2">
    <source>
        <dbReference type="EMBL" id="TGO25090.1"/>
    </source>
</evidence>
<reference evidence="2 3" key="1">
    <citation type="submission" date="2017-12" db="EMBL/GenBank/DDBJ databases">
        <title>Comparative genomics of Botrytis spp.</title>
        <authorList>
            <person name="Valero-Jimenez C.A."/>
            <person name="Tapia P."/>
            <person name="Veloso J."/>
            <person name="Silva-Moreno E."/>
            <person name="Staats M."/>
            <person name="Valdes J.H."/>
            <person name="Van Kan J.A.L."/>
        </authorList>
    </citation>
    <scope>NUCLEOTIDE SEQUENCE [LARGE SCALE GENOMIC DNA]</scope>
    <source>
        <strain evidence="2 3">Bp0003</strain>
    </source>
</reference>
<accession>A0A4Z1FNU8</accession>
<proteinExistence type="predicted"/>
<gene>
    <name evidence="2" type="ORF">BPAE_0088g00430</name>
</gene>
<evidence type="ECO:0000256" key="1">
    <source>
        <dbReference type="SAM" id="SignalP"/>
    </source>
</evidence>
<dbReference type="EMBL" id="PQXI01000088">
    <property type="protein sequence ID" value="TGO25090.1"/>
    <property type="molecule type" value="Genomic_DNA"/>
</dbReference>
<organism evidence="2 3">
    <name type="scientific">Botrytis paeoniae</name>
    <dbReference type="NCBI Taxonomy" id="278948"/>
    <lineage>
        <taxon>Eukaryota</taxon>
        <taxon>Fungi</taxon>
        <taxon>Dikarya</taxon>
        <taxon>Ascomycota</taxon>
        <taxon>Pezizomycotina</taxon>
        <taxon>Leotiomycetes</taxon>
        <taxon>Helotiales</taxon>
        <taxon>Sclerotiniaceae</taxon>
        <taxon>Botrytis</taxon>
    </lineage>
</organism>
<sequence length="376" mass="42450">MRLPVLSLTLLLGLSAAIAVPAPNPDSALEAKDFIPNKVLRQVIPRQAIPLLEPEVDIEPPRDDGLVPFAGGGPVVGKWVKPTFTPGPEDNVLPFSNSVAFCPYPGTAYCCNFNPGTGGTLCKWNGDGHLSGCELITGGESTLVNLMILMNEQHAEALNFKILERFQKYFLPQHEHFMRTLDLGKQAKPRFIFDVNPYCLEDLPEFIIEVGFERWQLDEDGQPIWKLCRSVLFIQDSLTIPPSQFVIVSSECDFAEQIMQRLHCDGFEDFFPRISGQYIMQSSERMIIAILTSDSPTSEPLDQRPSGQEFDPDYRDLSWARVWKLKRGSPDRSLDKRAEDAWRLAPTMEARRGLSVPFATDYWYKSEVHDSLELVE</sequence>
<keyword evidence="3" id="KW-1185">Reference proteome</keyword>
<dbReference type="AlphaFoldDB" id="A0A4Z1FNU8"/>